<dbReference type="OrthoDB" id="567787at2759"/>
<evidence type="ECO:0000256" key="1">
    <source>
        <dbReference type="ARBA" id="ARBA00004430"/>
    </source>
</evidence>
<evidence type="ECO:0000256" key="6">
    <source>
        <dbReference type="ARBA" id="ARBA00029555"/>
    </source>
</evidence>
<accession>A0A9Q1DWL4</accession>
<sequence length="520" mass="60163">MAHRKNYLLASPFALDGSETAKADQERPGTSSRNKGLLAPTRESSKRSVKRSDRQELSLMRIHETLKVEKLNVEKPSRFLRPLQKPRLVPEHLPEGSEMAKADQERPGTSSQNTVHCQTEYRESETQTDPYTPKYIPRPGTPPEVLSLASLKTGRGLPAGLKEVQNLEFARRRRDMEARLPPLDDITQRAKRVRMMMEIERERWSHRERAIQKEHDARLQQLTQQLLERETQWQHNNLKRLESHFAPRYQEMAARIEKLQKNYCSSLRRLENSRRGVGGMPDKRATMKEYSAQVQRMCGPRPHKSQTPELNALLQAVKAKYLGSYEGLLDLEANIPSSVTELCIKAPTPKTFKGFLNRSDRQELSLITIHEKLKAERLNLEKPKVEKKPYRFLQPLQTPRFPVLVPEHLPEDDEEDDLPVIFLQKALKGMSNMIMMYDEKERRKDLIKELRSTHALQQEDQELQQAEKQNILALQRQRELHRHKALAARALLAGLAGGVIADMLDFLSKEPQQQQEQQGH</sequence>
<name>A0A9Q1DWL4_CONCO</name>
<feature type="compositionally biased region" description="Basic and acidic residues" evidence="7">
    <location>
        <begin position="97"/>
        <end position="106"/>
    </location>
</feature>
<evidence type="ECO:0000256" key="2">
    <source>
        <dbReference type="ARBA" id="ARBA00022490"/>
    </source>
</evidence>
<comment type="caution">
    <text evidence="9">The sequence shown here is derived from an EMBL/GenBank/DDBJ whole genome shotgun (WGS) entry which is preliminary data.</text>
</comment>
<gene>
    <name evidence="9" type="ORF">COCON_G00055920</name>
</gene>
<keyword evidence="2" id="KW-0963">Cytoplasm</keyword>
<feature type="region of interest" description="Disordered" evidence="7">
    <location>
        <begin position="97"/>
        <end position="141"/>
    </location>
</feature>
<feature type="compositionally biased region" description="Polar residues" evidence="7">
    <location>
        <begin position="107"/>
        <end position="117"/>
    </location>
</feature>
<keyword evidence="4" id="KW-0966">Cell projection</keyword>
<keyword evidence="3" id="KW-0206">Cytoskeleton</keyword>
<dbReference type="EMBL" id="JAFJMO010000003">
    <property type="protein sequence ID" value="KAJ8283073.1"/>
    <property type="molecule type" value="Genomic_DNA"/>
</dbReference>
<feature type="compositionally biased region" description="Basic and acidic residues" evidence="7">
    <location>
        <begin position="43"/>
        <end position="56"/>
    </location>
</feature>
<dbReference type="AlphaFoldDB" id="A0A9Q1DWL4"/>
<dbReference type="InterPro" id="IPR026720">
    <property type="entry name" value="CFAP91"/>
</dbReference>
<dbReference type="GO" id="GO:0005930">
    <property type="term" value="C:axoneme"/>
    <property type="evidence" value="ECO:0007669"/>
    <property type="project" value="UniProtKB-SubCell"/>
</dbReference>
<dbReference type="InterPro" id="IPR032840">
    <property type="entry name" value="CFAP91_dom"/>
</dbReference>
<keyword evidence="10" id="KW-1185">Reference proteome</keyword>
<evidence type="ECO:0000313" key="9">
    <source>
        <dbReference type="EMBL" id="KAJ8283073.1"/>
    </source>
</evidence>
<dbReference type="Proteomes" id="UP001152803">
    <property type="component" value="Unassembled WGS sequence"/>
</dbReference>
<dbReference type="PANTHER" id="PTHR22455">
    <property type="entry name" value="CILIA- AND FLAGELLA-ASSOCIATED PROTEIN 91"/>
    <property type="match status" value="1"/>
</dbReference>
<feature type="region of interest" description="Disordered" evidence="7">
    <location>
        <begin position="1"/>
        <end position="56"/>
    </location>
</feature>
<organism evidence="9 10">
    <name type="scientific">Conger conger</name>
    <name type="common">Conger eel</name>
    <name type="synonym">Muraena conger</name>
    <dbReference type="NCBI Taxonomy" id="82655"/>
    <lineage>
        <taxon>Eukaryota</taxon>
        <taxon>Metazoa</taxon>
        <taxon>Chordata</taxon>
        <taxon>Craniata</taxon>
        <taxon>Vertebrata</taxon>
        <taxon>Euteleostomi</taxon>
        <taxon>Actinopterygii</taxon>
        <taxon>Neopterygii</taxon>
        <taxon>Teleostei</taxon>
        <taxon>Anguilliformes</taxon>
        <taxon>Congridae</taxon>
        <taxon>Conger</taxon>
    </lineage>
</organism>
<comment type="subcellular location">
    <subcellularLocation>
        <location evidence="1">Cytoplasm</location>
        <location evidence="1">Cytoskeleton</location>
        <location evidence="1">Cilium axoneme</location>
    </subcellularLocation>
</comment>
<evidence type="ECO:0000313" key="10">
    <source>
        <dbReference type="Proteomes" id="UP001152803"/>
    </source>
</evidence>
<proteinExistence type="inferred from homology"/>
<dbReference type="PANTHER" id="PTHR22455:SF10">
    <property type="entry name" value="CILIA- AND FLAGELLA-ASSOCIATED PROTEIN 91"/>
    <property type="match status" value="1"/>
</dbReference>
<evidence type="ECO:0000256" key="7">
    <source>
        <dbReference type="SAM" id="MobiDB-lite"/>
    </source>
</evidence>
<protein>
    <recommendedName>
        <fullName evidence="6">Cilia- and flagella-associated protein 91</fullName>
    </recommendedName>
</protein>
<evidence type="ECO:0000256" key="4">
    <source>
        <dbReference type="ARBA" id="ARBA00023273"/>
    </source>
</evidence>
<comment type="similarity">
    <text evidence="5">Belongs to the CFAP91 family.</text>
</comment>
<evidence type="ECO:0000256" key="5">
    <source>
        <dbReference type="ARBA" id="ARBA00029468"/>
    </source>
</evidence>
<reference evidence="9" key="1">
    <citation type="journal article" date="2023" name="Science">
        <title>Genome structures resolve the early diversification of teleost fishes.</title>
        <authorList>
            <person name="Parey E."/>
            <person name="Louis A."/>
            <person name="Montfort J."/>
            <person name="Bouchez O."/>
            <person name="Roques C."/>
            <person name="Iampietro C."/>
            <person name="Lluch J."/>
            <person name="Castinel A."/>
            <person name="Donnadieu C."/>
            <person name="Desvignes T."/>
            <person name="Floi Bucao C."/>
            <person name="Jouanno E."/>
            <person name="Wen M."/>
            <person name="Mejri S."/>
            <person name="Dirks R."/>
            <person name="Jansen H."/>
            <person name="Henkel C."/>
            <person name="Chen W.J."/>
            <person name="Zahm M."/>
            <person name="Cabau C."/>
            <person name="Klopp C."/>
            <person name="Thompson A.W."/>
            <person name="Robinson-Rechavi M."/>
            <person name="Braasch I."/>
            <person name="Lecointre G."/>
            <person name="Bobe J."/>
            <person name="Postlethwait J.H."/>
            <person name="Berthelot C."/>
            <person name="Roest Crollius H."/>
            <person name="Guiguen Y."/>
        </authorList>
    </citation>
    <scope>NUCLEOTIDE SEQUENCE</scope>
    <source>
        <strain evidence="9">Concon-B</strain>
    </source>
</reference>
<evidence type="ECO:0000256" key="3">
    <source>
        <dbReference type="ARBA" id="ARBA00023212"/>
    </source>
</evidence>
<feature type="domain" description="CFAP91" evidence="8">
    <location>
        <begin position="118"/>
        <end position="269"/>
    </location>
</feature>
<dbReference type="Pfam" id="PF14738">
    <property type="entry name" value="CFAP91"/>
    <property type="match status" value="1"/>
</dbReference>
<evidence type="ECO:0000259" key="8">
    <source>
        <dbReference type="Pfam" id="PF14738"/>
    </source>
</evidence>